<proteinExistence type="predicted"/>
<keyword evidence="5" id="KW-0862">Zinc</keyword>
<dbReference type="OrthoDB" id="9809144at2"/>
<evidence type="ECO:0000256" key="5">
    <source>
        <dbReference type="ARBA" id="ARBA00022833"/>
    </source>
</evidence>
<gene>
    <name evidence="10" type="ORF">DFP90_10371</name>
</gene>
<evidence type="ECO:0000256" key="7">
    <source>
        <dbReference type="SAM" id="Coils"/>
    </source>
</evidence>
<dbReference type="InterPro" id="IPR011055">
    <property type="entry name" value="Dup_hybrid_motif"/>
</dbReference>
<accession>A0A3D9HPN4</accession>
<keyword evidence="4" id="KW-0378">Hydrolase</keyword>
<protein>
    <submittedName>
        <fullName evidence="10">Septal ring factor EnvC (AmiA/AmiB activator)</fullName>
    </submittedName>
</protein>
<dbReference type="CDD" id="cd12797">
    <property type="entry name" value="M23_peptidase"/>
    <property type="match status" value="1"/>
</dbReference>
<organism evidence="10 11">
    <name type="scientific">Aestuariispira insulae</name>
    <dbReference type="NCBI Taxonomy" id="1461337"/>
    <lineage>
        <taxon>Bacteria</taxon>
        <taxon>Pseudomonadati</taxon>
        <taxon>Pseudomonadota</taxon>
        <taxon>Alphaproteobacteria</taxon>
        <taxon>Rhodospirillales</taxon>
        <taxon>Kiloniellaceae</taxon>
        <taxon>Aestuariispira</taxon>
    </lineage>
</organism>
<comment type="cofactor">
    <cofactor evidence="1">
        <name>Zn(2+)</name>
        <dbReference type="ChEBI" id="CHEBI:29105"/>
    </cofactor>
</comment>
<keyword evidence="6" id="KW-0482">Metalloprotease</keyword>
<evidence type="ECO:0000256" key="2">
    <source>
        <dbReference type="ARBA" id="ARBA00022670"/>
    </source>
</evidence>
<evidence type="ECO:0000256" key="1">
    <source>
        <dbReference type="ARBA" id="ARBA00001947"/>
    </source>
</evidence>
<feature type="coiled-coil region" evidence="7">
    <location>
        <begin position="28"/>
        <end position="97"/>
    </location>
</feature>
<feature type="domain" description="M23ase beta-sheet core" evidence="9">
    <location>
        <begin position="300"/>
        <end position="393"/>
    </location>
</feature>
<dbReference type="GO" id="GO:0004222">
    <property type="term" value="F:metalloendopeptidase activity"/>
    <property type="evidence" value="ECO:0007669"/>
    <property type="project" value="TreeGrafter"/>
</dbReference>
<evidence type="ECO:0000256" key="6">
    <source>
        <dbReference type="ARBA" id="ARBA00023049"/>
    </source>
</evidence>
<reference evidence="10 11" key="1">
    <citation type="submission" date="2018-07" db="EMBL/GenBank/DDBJ databases">
        <title>Genomic Encyclopedia of Type Strains, Phase III (KMG-III): the genomes of soil and plant-associated and newly described type strains.</title>
        <authorList>
            <person name="Whitman W."/>
        </authorList>
    </citation>
    <scope>NUCLEOTIDE SEQUENCE [LARGE SCALE GENOMIC DNA]</scope>
    <source>
        <strain evidence="10 11">CECT 8488</strain>
    </source>
</reference>
<evidence type="ECO:0000256" key="8">
    <source>
        <dbReference type="SAM" id="MobiDB-lite"/>
    </source>
</evidence>
<dbReference type="SUPFAM" id="SSF51261">
    <property type="entry name" value="Duplicated hybrid motif"/>
    <property type="match status" value="1"/>
</dbReference>
<dbReference type="RefSeq" id="WP_147300982.1">
    <property type="nucleotide sequence ID" value="NZ_QRDW01000003.1"/>
</dbReference>
<dbReference type="EMBL" id="QRDW01000003">
    <property type="protein sequence ID" value="RED51271.1"/>
    <property type="molecule type" value="Genomic_DNA"/>
</dbReference>
<evidence type="ECO:0000256" key="4">
    <source>
        <dbReference type="ARBA" id="ARBA00022801"/>
    </source>
</evidence>
<keyword evidence="2" id="KW-0645">Protease</keyword>
<evidence type="ECO:0000313" key="10">
    <source>
        <dbReference type="EMBL" id="RED51271.1"/>
    </source>
</evidence>
<sequence>MYKRGIVVHVLSAGLMAGLLLWAGPLAAQDASKKLDTVQERLASEKKRQRALEAKARELAREVRRLREETVSVARQMQERESLVSTLELQLIELRDERAQRRSGLKAQRAQLSSTLGALSRMPVSPERVFFLYPGDPEQAVRSAMLLQAAVPALRNRADILREELDALTAVEHDITDKLGQLKQAEDTLALERARMASLLAQKTKLADSAQKKQEKSQKKIADLVSKAKSLKDLISKLNKARPKPKPEAAGGPDPEPEQDIRLVRPDVVRTFPSKGPVKSPVVGRVVQRYGQDLGYGQTAKGVTVRTRAKAQIVAPHDGQIVFSGPFRDHGLILIIEHPGGYHTVLAGFEHVDVVTGQWLIAGEPVGAMGTPSAGGSPELYVELRREGRPVNPLNWFTAGNIKVHG</sequence>
<keyword evidence="3" id="KW-0479">Metal-binding</keyword>
<dbReference type="Pfam" id="PF01551">
    <property type="entry name" value="Peptidase_M23"/>
    <property type="match status" value="1"/>
</dbReference>
<dbReference type="Proteomes" id="UP000256845">
    <property type="component" value="Unassembled WGS sequence"/>
</dbReference>
<comment type="caution">
    <text evidence="10">The sequence shown here is derived from an EMBL/GenBank/DDBJ whole genome shotgun (WGS) entry which is preliminary data.</text>
</comment>
<name>A0A3D9HPN4_9PROT</name>
<dbReference type="InterPro" id="IPR016047">
    <property type="entry name" value="M23ase_b-sheet_dom"/>
</dbReference>
<dbReference type="AlphaFoldDB" id="A0A3D9HPN4"/>
<keyword evidence="11" id="KW-1185">Reference proteome</keyword>
<evidence type="ECO:0000256" key="3">
    <source>
        <dbReference type="ARBA" id="ARBA00022723"/>
    </source>
</evidence>
<evidence type="ECO:0000313" key="11">
    <source>
        <dbReference type="Proteomes" id="UP000256845"/>
    </source>
</evidence>
<dbReference type="PANTHER" id="PTHR21666:SF288">
    <property type="entry name" value="CELL DIVISION PROTEIN YTFB"/>
    <property type="match status" value="1"/>
</dbReference>
<evidence type="ECO:0000259" key="9">
    <source>
        <dbReference type="Pfam" id="PF01551"/>
    </source>
</evidence>
<dbReference type="Gene3D" id="2.70.70.10">
    <property type="entry name" value="Glucose Permease (Domain IIA)"/>
    <property type="match status" value="1"/>
</dbReference>
<dbReference type="InterPro" id="IPR050570">
    <property type="entry name" value="Cell_wall_metabolism_enzyme"/>
</dbReference>
<dbReference type="PANTHER" id="PTHR21666">
    <property type="entry name" value="PEPTIDASE-RELATED"/>
    <property type="match status" value="1"/>
</dbReference>
<dbReference type="GO" id="GO:0006508">
    <property type="term" value="P:proteolysis"/>
    <property type="evidence" value="ECO:0007669"/>
    <property type="project" value="UniProtKB-KW"/>
</dbReference>
<keyword evidence="7" id="KW-0175">Coiled coil</keyword>
<dbReference type="GO" id="GO:0046872">
    <property type="term" value="F:metal ion binding"/>
    <property type="evidence" value="ECO:0007669"/>
    <property type="project" value="UniProtKB-KW"/>
</dbReference>
<feature type="region of interest" description="Disordered" evidence="8">
    <location>
        <begin position="237"/>
        <end position="263"/>
    </location>
</feature>